<dbReference type="EMBL" id="CAMPGE010016609">
    <property type="protein sequence ID" value="CAI2375154.1"/>
    <property type="molecule type" value="Genomic_DNA"/>
</dbReference>
<evidence type="ECO:0000256" key="3">
    <source>
        <dbReference type="SAM" id="SignalP"/>
    </source>
</evidence>
<evidence type="ECO:0000256" key="2">
    <source>
        <dbReference type="SAM" id="Phobius"/>
    </source>
</evidence>
<evidence type="ECO:0008006" key="6">
    <source>
        <dbReference type="Google" id="ProtNLM"/>
    </source>
</evidence>
<feature type="region of interest" description="Disordered" evidence="1">
    <location>
        <begin position="264"/>
        <end position="314"/>
    </location>
</feature>
<feature type="chain" id="PRO_5042262866" description="Transmembrane protein" evidence="3">
    <location>
        <begin position="28"/>
        <end position="314"/>
    </location>
</feature>
<gene>
    <name evidence="4" type="ORF">ECRASSUSDP1_LOCUS16514</name>
</gene>
<keyword evidence="2" id="KW-0812">Transmembrane</keyword>
<feature type="compositionally biased region" description="Polar residues" evidence="1">
    <location>
        <begin position="273"/>
        <end position="304"/>
    </location>
</feature>
<proteinExistence type="predicted"/>
<comment type="caution">
    <text evidence="4">The sequence shown here is derived from an EMBL/GenBank/DDBJ whole genome shotgun (WGS) entry which is preliminary data.</text>
</comment>
<evidence type="ECO:0000256" key="1">
    <source>
        <dbReference type="SAM" id="MobiDB-lite"/>
    </source>
</evidence>
<keyword evidence="2" id="KW-1133">Transmembrane helix</keyword>
<feature type="signal peptide" evidence="3">
    <location>
        <begin position="1"/>
        <end position="27"/>
    </location>
</feature>
<dbReference type="Proteomes" id="UP001295684">
    <property type="component" value="Unassembled WGS sequence"/>
</dbReference>
<keyword evidence="2" id="KW-0472">Membrane</keyword>
<reference evidence="4" key="1">
    <citation type="submission" date="2023-07" db="EMBL/GenBank/DDBJ databases">
        <authorList>
            <consortium name="AG Swart"/>
            <person name="Singh M."/>
            <person name="Singh A."/>
            <person name="Seah K."/>
            <person name="Emmerich C."/>
        </authorList>
    </citation>
    <scope>NUCLEOTIDE SEQUENCE</scope>
    <source>
        <strain evidence="4">DP1</strain>
    </source>
</reference>
<protein>
    <recommendedName>
        <fullName evidence="6">Transmembrane protein</fullName>
    </recommendedName>
</protein>
<sequence length="314" mass="35732">MKFGNLSFIILVTCLLLLVLSYQEVESSRESIECLNTPKKNLCGKGFGPNQKRVCCDANDKEMLYCRTMFTFCSDNLQRISPKAEYLLALSSDDCKKTRQSVFQYENGGTNISYLPEDLVCVLQFENQGGYSSSLRFSEEEFKNVEAHVFESDKMNSFFEPRGVFSSSKLGDSDNIHHDIHIWNGNTSFVILTVKNQNQGPGVFKSIVTALPAPEEDIPHIEEHDNKLRRDPFLFVLIFIGVTIVMLYYCSPFKHSPQISQTPPLITPYKPNLSHSKNLSSPYPSQHRSENPQSTRAPLQTINSPHKKYKQEEP</sequence>
<dbReference type="AlphaFoldDB" id="A0AAD2CZ29"/>
<keyword evidence="5" id="KW-1185">Reference proteome</keyword>
<feature type="compositionally biased region" description="Basic residues" evidence="1">
    <location>
        <begin position="305"/>
        <end position="314"/>
    </location>
</feature>
<name>A0AAD2CZ29_EUPCR</name>
<accession>A0AAD2CZ29</accession>
<organism evidence="4 5">
    <name type="scientific">Euplotes crassus</name>
    <dbReference type="NCBI Taxonomy" id="5936"/>
    <lineage>
        <taxon>Eukaryota</taxon>
        <taxon>Sar</taxon>
        <taxon>Alveolata</taxon>
        <taxon>Ciliophora</taxon>
        <taxon>Intramacronucleata</taxon>
        <taxon>Spirotrichea</taxon>
        <taxon>Hypotrichia</taxon>
        <taxon>Euplotida</taxon>
        <taxon>Euplotidae</taxon>
        <taxon>Moneuplotes</taxon>
    </lineage>
</organism>
<feature type="transmembrane region" description="Helical" evidence="2">
    <location>
        <begin position="233"/>
        <end position="250"/>
    </location>
</feature>
<keyword evidence="3" id="KW-0732">Signal</keyword>
<evidence type="ECO:0000313" key="5">
    <source>
        <dbReference type="Proteomes" id="UP001295684"/>
    </source>
</evidence>
<evidence type="ECO:0000313" key="4">
    <source>
        <dbReference type="EMBL" id="CAI2375154.1"/>
    </source>
</evidence>